<evidence type="ECO:0000313" key="3">
    <source>
        <dbReference type="EMBL" id="CAH3151522.1"/>
    </source>
</evidence>
<comment type="caution">
    <text evidence="3">The sequence shown here is derived from an EMBL/GenBank/DDBJ whole genome shotgun (WGS) entry which is preliminary data.</text>
</comment>
<protein>
    <recommendedName>
        <fullName evidence="2">HTH CENPB-type domain-containing protein</fullName>
    </recommendedName>
</protein>
<evidence type="ECO:0000259" key="2">
    <source>
        <dbReference type="PROSITE" id="PS51253"/>
    </source>
</evidence>
<dbReference type="Proteomes" id="UP001159405">
    <property type="component" value="Unassembled WGS sequence"/>
</dbReference>
<dbReference type="InterPro" id="IPR006600">
    <property type="entry name" value="HTH_CenpB_DNA-bd_dom"/>
</dbReference>
<keyword evidence="4" id="KW-1185">Reference proteome</keyword>
<reference evidence="3 4" key="1">
    <citation type="submission" date="2022-05" db="EMBL/GenBank/DDBJ databases">
        <authorList>
            <consortium name="Genoscope - CEA"/>
            <person name="William W."/>
        </authorList>
    </citation>
    <scope>NUCLEOTIDE SEQUENCE [LARGE SCALE GENOMIC DNA]</scope>
</reference>
<evidence type="ECO:0000256" key="1">
    <source>
        <dbReference type="ARBA" id="ARBA00023125"/>
    </source>
</evidence>
<organism evidence="3 4">
    <name type="scientific">Porites lobata</name>
    <dbReference type="NCBI Taxonomy" id="104759"/>
    <lineage>
        <taxon>Eukaryota</taxon>
        <taxon>Metazoa</taxon>
        <taxon>Cnidaria</taxon>
        <taxon>Anthozoa</taxon>
        <taxon>Hexacorallia</taxon>
        <taxon>Scleractinia</taxon>
        <taxon>Fungiina</taxon>
        <taxon>Poritidae</taxon>
        <taxon>Porites</taxon>
    </lineage>
</organism>
<proteinExistence type="predicted"/>
<sequence length="281" mass="31775">MSLFQFGFSISSTRQQTPHAPENIALAASHLPDQEDTILGRNEYNQVAAAVVDLARPQPSQSRSKRSKYVQYSGEDRAKIAKYSCEHGNTKALRHFSKEYPNLKESTLRNFKKAYQDKLKVIQRQEGNVRQVTSLESLLRGRPPLLLELDCKLISFVKNLRARGGVVTGSVISAAAKGLIRSNPSLHQRYHSFEPTRGWIQSIYRRCNFSRRAGTTTRQPVPRGMYEECKLSFLTDIDKCINKHNIPPELVLNADQTPSSYVSVGRMTMAEKNSSRCQSKD</sequence>
<keyword evidence="1" id="KW-0238">DNA-binding</keyword>
<dbReference type="EMBL" id="CALNXK010000091">
    <property type="protein sequence ID" value="CAH3151522.1"/>
    <property type="molecule type" value="Genomic_DNA"/>
</dbReference>
<feature type="domain" description="HTH CENPB-type" evidence="2">
    <location>
        <begin position="137"/>
        <end position="213"/>
    </location>
</feature>
<name>A0ABN8PV78_9CNID</name>
<dbReference type="PROSITE" id="PS51253">
    <property type="entry name" value="HTH_CENPB"/>
    <property type="match status" value="1"/>
</dbReference>
<evidence type="ECO:0000313" key="4">
    <source>
        <dbReference type="Proteomes" id="UP001159405"/>
    </source>
</evidence>
<accession>A0ABN8PV78</accession>
<gene>
    <name evidence="3" type="ORF">PLOB_00048633</name>
</gene>